<dbReference type="EMBL" id="UINC01051780">
    <property type="protein sequence ID" value="SVB66347.1"/>
    <property type="molecule type" value="Genomic_DNA"/>
</dbReference>
<dbReference type="PROSITE" id="PS51898">
    <property type="entry name" value="TYR_RECOMBINASE"/>
    <property type="match status" value="1"/>
</dbReference>
<feature type="domain" description="Tyr recombinase" evidence="2">
    <location>
        <begin position="121"/>
        <end position="345"/>
    </location>
</feature>
<dbReference type="Gene3D" id="1.10.443.10">
    <property type="entry name" value="Intergrase catalytic core"/>
    <property type="match status" value="1"/>
</dbReference>
<keyword evidence="1" id="KW-0233">DNA recombination</keyword>
<dbReference type="InterPro" id="IPR011010">
    <property type="entry name" value="DNA_brk_join_enz"/>
</dbReference>
<dbReference type="GO" id="GO:0006310">
    <property type="term" value="P:DNA recombination"/>
    <property type="evidence" value="ECO:0007669"/>
    <property type="project" value="UniProtKB-KW"/>
</dbReference>
<dbReference type="Pfam" id="PF00589">
    <property type="entry name" value="Phage_integrase"/>
    <property type="match status" value="1"/>
</dbReference>
<dbReference type="GO" id="GO:0015074">
    <property type="term" value="P:DNA integration"/>
    <property type="evidence" value="ECO:0007669"/>
    <property type="project" value="InterPro"/>
</dbReference>
<dbReference type="AlphaFoldDB" id="A0A382FVW2"/>
<dbReference type="PANTHER" id="PTHR30349">
    <property type="entry name" value="PHAGE INTEGRASE-RELATED"/>
    <property type="match status" value="1"/>
</dbReference>
<evidence type="ECO:0000313" key="3">
    <source>
        <dbReference type="EMBL" id="SVB66347.1"/>
    </source>
</evidence>
<organism evidence="3">
    <name type="scientific">marine metagenome</name>
    <dbReference type="NCBI Taxonomy" id="408172"/>
    <lineage>
        <taxon>unclassified sequences</taxon>
        <taxon>metagenomes</taxon>
        <taxon>ecological metagenomes</taxon>
    </lineage>
</organism>
<dbReference type="InterPro" id="IPR013762">
    <property type="entry name" value="Integrase-like_cat_sf"/>
</dbReference>
<dbReference type="GO" id="GO:0003677">
    <property type="term" value="F:DNA binding"/>
    <property type="evidence" value="ECO:0007669"/>
    <property type="project" value="InterPro"/>
</dbReference>
<sequence length="368" mass="41444">MSEDFTKWTEWIPVFERKPTTTVKAYNQGVRRIVSFAEGVADVDSDPKKFGPGTFDQLSLIEVVRRIIESKTVTKATLHQSLAGLQSFYDWCVNTKPEISSNDLPDIKRLRKVAKLDVPQVDPDYYRPDELRRLYEEAANPDSVVGKTVRHSSRDLAICSFLAVLGLRASELINAKIGWITQETLEDRNRGETQNQDATDENQDATDERIWVMQVTGKGGKKRRVPLTPELIEVNRRWQNEREELQGVDIPRPGDHLFVPLRRPKSSNGASKFSYYQLWYLLQMIAREAHLRELGAHALRHTAGVQMALDGVAINRVQGLLGHASIATTGIYTELADIELLSTVRAAEANKLLGEVLYSSSAKTGETE</sequence>
<evidence type="ECO:0000259" key="2">
    <source>
        <dbReference type="PROSITE" id="PS51898"/>
    </source>
</evidence>
<dbReference type="PANTHER" id="PTHR30349:SF64">
    <property type="entry name" value="PROPHAGE INTEGRASE INTD-RELATED"/>
    <property type="match status" value="1"/>
</dbReference>
<dbReference type="InterPro" id="IPR002104">
    <property type="entry name" value="Integrase_catalytic"/>
</dbReference>
<accession>A0A382FVW2</accession>
<name>A0A382FVW2_9ZZZZ</name>
<proteinExistence type="predicted"/>
<dbReference type="InterPro" id="IPR050090">
    <property type="entry name" value="Tyrosine_recombinase_XerCD"/>
</dbReference>
<protein>
    <recommendedName>
        <fullName evidence="2">Tyr recombinase domain-containing protein</fullName>
    </recommendedName>
</protein>
<gene>
    <name evidence="3" type="ORF">METZ01_LOCUS219201</name>
</gene>
<reference evidence="3" key="1">
    <citation type="submission" date="2018-05" db="EMBL/GenBank/DDBJ databases">
        <authorList>
            <person name="Lanie J.A."/>
            <person name="Ng W.-L."/>
            <person name="Kazmierczak K.M."/>
            <person name="Andrzejewski T.M."/>
            <person name="Davidsen T.M."/>
            <person name="Wayne K.J."/>
            <person name="Tettelin H."/>
            <person name="Glass J.I."/>
            <person name="Rusch D."/>
            <person name="Podicherti R."/>
            <person name="Tsui H.-C.T."/>
            <person name="Winkler M.E."/>
        </authorList>
    </citation>
    <scope>NUCLEOTIDE SEQUENCE</scope>
</reference>
<evidence type="ECO:0000256" key="1">
    <source>
        <dbReference type="ARBA" id="ARBA00023172"/>
    </source>
</evidence>
<dbReference type="SUPFAM" id="SSF56349">
    <property type="entry name" value="DNA breaking-rejoining enzymes"/>
    <property type="match status" value="1"/>
</dbReference>